<dbReference type="SMART" id="SM00409">
    <property type="entry name" value="IG"/>
    <property type="match status" value="3"/>
</dbReference>
<evidence type="ECO:0000313" key="11">
    <source>
        <dbReference type="EMBL" id="TRY61112.1"/>
    </source>
</evidence>
<dbReference type="Pfam" id="PF13927">
    <property type="entry name" value="Ig_3"/>
    <property type="match status" value="2"/>
</dbReference>
<dbReference type="InterPro" id="IPR013106">
    <property type="entry name" value="Ig_V-set"/>
</dbReference>
<keyword evidence="8" id="KW-0393">Immunoglobulin domain</keyword>
<feature type="domain" description="Ig-like" evidence="10">
    <location>
        <begin position="45"/>
        <end position="130"/>
    </location>
</feature>
<proteinExistence type="predicted"/>
<dbReference type="FunFam" id="2.60.40.10:FF:000376">
    <property type="entry name" value="CLUMA_CG000981, isoform A"/>
    <property type="match status" value="1"/>
</dbReference>
<dbReference type="GO" id="GO:0005886">
    <property type="term" value="C:plasma membrane"/>
    <property type="evidence" value="ECO:0007669"/>
    <property type="project" value="UniProtKB-SubCell"/>
</dbReference>
<feature type="domain" description="Ig-like" evidence="10">
    <location>
        <begin position="147"/>
        <end position="238"/>
    </location>
</feature>
<organism evidence="11 12">
    <name type="scientific">Tigriopus californicus</name>
    <name type="common">Marine copepod</name>
    <dbReference type="NCBI Taxonomy" id="6832"/>
    <lineage>
        <taxon>Eukaryota</taxon>
        <taxon>Metazoa</taxon>
        <taxon>Ecdysozoa</taxon>
        <taxon>Arthropoda</taxon>
        <taxon>Crustacea</taxon>
        <taxon>Multicrustacea</taxon>
        <taxon>Hexanauplia</taxon>
        <taxon>Copepoda</taxon>
        <taxon>Harpacticoida</taxon>
        <taxon>Harpacticidae</taxon>
        <taxon>Tigriopus</taxon>
    </lineage>
</organism>
<evidence type="ECO:0000256" key="3">
    <source>
        <dbReference type="ARBA" id="ARBA00022729"/>
    </source>
</evidence>
<dbReference type="InterPro" id="IPR003598">
    <property type="entry name" value="Ig_sub2"/>
</dbReference>
<keyword evidence="2" id="KW-1003">Cell membrane</keyword>
<evidence type="ECO:0000259" key="10">
    <source>
        <dbReference type="PROSITE" id="PS50835"/>
    </source>
</evidence>
<evidence type="ECO:0000256" key="9">
    <source>
        <dbReference type="SAM" id="MobiDB-lite"/>
    </source>
</evidence>
<dbReference type="OMA" id="ITHVMEP"/>
<dbReference type="InterPro" id="IPR036179">
    <property type="entry name" value="Ig-like_dom_sf"/>
</dbReference>
<dbReference type="CDD" id="cd00096">
    <property type="entry name" value="Ig"/>
    <property type="match status" value="1"/>
</dbReference>
<evidence type="ECO:0000256" key="6">
    <source>
        <dbReference type="ARBA" id="ARBA00023157"/>
    </source>
</evidence>
<dbReference type="PANTHER" id="PTHR12231">
    <property type="entry name" value="CTX-RELATED TYPE I TRANSMEMBRANE PROTEIN"/>
    <property type="match status" value="1"/>
</dbReference>
<keyword evidence="4" id="KW-0677">Repeat</keyword>
<dbReference type="EMBL" id="VCGU01000459">
    <property type="protein sequence ID" value="TRY61112.1"/>
    <property type="molecule type" value="Genomic_DNA"/>
</dbReference>
<feature type="region of interest" description="Disordered" evidence="9">
    <location>
        <begin position="369"/>
        <end position="398"/>
    </location>
</feature>
<dbReference type="Proteomes" id="UP000318571">
    <property type="component" value="Chromosome 8"/>
</dbReference>
<feature type="domain" description="Ig-like" evidence="10">
    <location>
        <begin position="249"/>
        <end position="354"/>
    </location>
</feature>
<dbReference type="InterPro" id="IPR051170">
    <property type="entry name" value="Neural/epithelial_adhesion"/>
</dbReference>
<keyword evidence="12" id="KW-1185">Reference proteome</keyword>
<dbReference type="SMART" id="SM00408">
    <property type="entry name" value="IGc2"/>
    <property type="match status" value="3"/>
</dbReference>
<dbReference type="PROSITE" id="PS50835">
    <property type="entry name" value="IG_LIKE"/>
    <property type="match status" value="3"/>
</dbReference>
<evidence type="ECO:0000256" key="7">
    <source>
        <dbReference type="ARBA" id="ARBA00023180"/>
    </source>
</evidence>
<evidence type="ECO:0000256" key="5">
    <source>
        <dbReference type="ARBA" id="ARBA00023136"/>
    </source>
</evidence>
<evidence type="ECO:0000313" key="12">
    <source>
        <dbReference type="Proteomes" id="UP000318571"/>
    </source>
</evidence>
<dbReference type="Gene3D" id="2.60.40.10">
    <property type="entry name" value="Immunoglobulins"/>
    <property type="match status" value="3"/>
</dbReference>
<accession>A0A553N6P5</accession>
<evidence type="ECO:0000256" key="8">
    <source>
        <dbReference type="ARBA" id="ARBA00023319"/>
    </source>
</evidence>
<comment type="caution">
    <text evidence="11">The sequence shown here is derived from an EMBL/GenBank/DDBJ whole genome shotgun (WGS) entry which is preliminary data.</text>
</comment>
<sequence>MLVNMGRESNQVLKNLIWLMVVLLWTGNGLVLKGVQGADKSRSRPEFLGPVPNATVAVGRDVVLPCVVKNLQDYKVAFIHLDRQMIVTIHNHVITRIPRFEISHDKHHTWNLHIKNVQKEDKGHYMCQINTDPMLSNVGHLNVVVPPNIVDLESSPSTVSVRENHNASLVCKAEGTPDPSIKWQREDKKPIIIKRKKKEGKKEKHEVHGEVLDLIRISRTEMGAYLCIAQNGVPPSISKRIILTVEFSPMIWIPNQLVGAPLGTTVKLECHTESSPKAISYWAYNDSMVLTSERFKTEERHHSVYKLDSTLIIKNLRRQDFGSYRCISKNSLGETDGAIMLYELEAPTKETKVTTVTYVPEYESFYDYNTHTSNHDRQSNVIRPTHEGQPGSDHSNELQNLQTYENPSKYNKKLDSDQTPTFWHRGVAVQKSAPVVERELRDGLHD</sequence>
<keyword evidence="7" id="KW-0325">Glycoprotein</keyword>
<dbReference type="PANTHER" id="PTHR12231:SF247">
    <property type="entry name" value="DPR-INTERACTING PROTEIN DELTA, ISOFORM D"/>
    <property type="match status" value="1"/>
</dbReference>
<dbReference type="InterPro" id="IPR013783">
    <property type="entry name" value="Ig-like_fold"/>
</dbReference>
<reference evidence="11 12" key="1">
    <citation type="journal article" date="2018" name="Nat. Ecol. Evol.">
        <title>Genomic signatures of mitonuclear coevolution across populations of Tigriopus californicus.</title>
        <authorList>
            <person name="Barreto F.S."/>
            <person name="Watson E.T."/>
            <person name="Lima T.G."/>
            <person name="Willett C.S."/>
            <person name="Edmands S."/>
            <person name="Li W."/>
            <person name="Burton R.S."/>
        </authorList>
    </citation>
    <scope>NUCLEOTIDE SEQUENCE [LARGE SCALE GENOMIC DNA]</scope>
    <source>
        <strain evidence="11 12">San Diego</strain>
    </source>
</reference>
<keyword evidence="3" id="KW-0732">Signal</keyword>
<gene>
    <name evidence="11" type="ORF">TCAL_02129</name>
</gene>
<keyword evidence="5" id="KW-0472">Membrane</keyword>
<comment type="subcellular location">
    <subcellularLocation>
        <location evidence="1">Cell membrane</location>
    </subcellularLocation>
</comment>
<dbReference type="GO" id="GO:0043005">
    <property type="term" value="C:neuron projection"/>
    <property type="evidence" value="ECO:0007669"/>
    <property type="project" value="TreeGrafter"/>
</dbReference>
<dbReference type="STRING" id="6832.A0A553N6P5"/>
<protein>
    <recommendedName>
        <fullName evidence="10">Ig-like domain-containing protein</fullName>
    </recommendedName>
</protein>
<dbReference type="SUPFAM" id="SSF48726">
    <property type="entry name" value="Immunoglobulin"/>
    <property type="match status" value="3"/>
</dbReference>
<keyword evidence="6" id="KW-1015">Disulfide bond</keyword>
<name>A0A553N6P5_TIGCA</name>
<dbReference type="FunFam" id="2.60.40.10:FF:000328">
    <property type="entry name" value="CLUMA_CG000981, isoform A"/>
    <property type="match status" value="1"/>
</dbReference>
<evidence type="ECO:0000256" key="1">
    <source>
        <dbReference type="ARBA" id="ARBA00004236"/>
    </source>
</evidence>
<dbReference type="InterPro" id="IPR007110">
    <property type="entry name" value="Ig-like_dom"/>
</dbReference>
<dbReference type="AlphaFoldDB" id="A0A553N6P5"/>
<dbReference type="Pfam" id="PF07686">
    <property type="entry name" value="V-set"/>
    <property type="match status" value="1"/>
</dbReference>
<evidence type="ECO:0000256" key="2">
    <source>
        <dbReference type="ARBA" id="ARBA00022475"/>
    </source>
</evidence>
<evidence type="ECO:0000256" key="4">
    <source>
        <dbReference type="ARBA" id="ARBA00022737"/>
    </source>
</evidence>
<dbReference type="InterPro" id="IPR003599">
    <property type="entry name" value="Ig_sub"/>
</dbReference>